<dbReference type="KEGG" id="ccun:CCUN_1568"/>
<reference evidence="2 3" key="1">
    <citation type="submission" date="2017-04" db="EMBL/GenBank/DDBJ databases">
        <title>Complete genome sequence of the Campylobacter cuniculorum type strain LMG24588.</title>
        <authorList>
            <person name="Miller W.G."/>
            <person name="Yee E."/>
            <person name="Revez J."/>
            <person name="Bono J.L."/>
            <person name="Rossi M."/>
        </authorList>
    </citation>
    <scope>NUCLEOTIDE SEQUENCE [LARGE SCALE GENOMIC DNA]</scope>
    <source>
        <strain evidence="2 3">LMG 24588</strain>
    </source>
</reference>
<sequence>MKAQKIANAFLNKVPIEAVENGEGLHKIKLQKLLFFAQEEYLFRYEEPLFEEKIEAWQHGPVVREIWNEYANLPYYIIKNIPQKENIPQKAQEVIDFIWLKYGEKDSWYLSNLTYSYQIWEDKRKPEYLGRGELTCKEILEYKKECERNKAEARKYIDNIAKEFLC</sequence>
<dbReference type="RefSeq" id="WP_051521721.1">
    <property type="nucleotide sequence ID" value="NZ_CP020867.1"/>
</dbReference>
<name>A0A1W6BYH9_9BACT</name>
<gene>
    <name evidence="2" type="ORF">CCUN_1568</name>
</gene>
<dbReference type="InterPro" id="IPR025272">
    <property type="entry name" value="SocA_Panacea"/>
</dbReference>
<organism evidence="2 3">
    <name type="scientific">Campylobacter cuniculorum DSM 23162 = LMG 24588</name>
    <dbReference type="NCBI Taxonomy" id="1121267"/>
    <lineage>
        <taxon>Bacteria</taxon>
        <taxon>Pseudomonadati</taxon>
        <taxon>Campylobacterota</taxon>
        <taxon>Epsilonproteobacteria</taxon>
        <taxon>Campylobacterales</taxon>
        <taxon>Campylobacteraceae</taxon>
        <taxon>Campylobacter</taxon>
    </lineage>
</organism>
<protein>
    <recommendedName>
        <fullName evidence="1">Antitoxin SocA-like Panacea domain-containing protein</fullName>
    </recommendedName>
</protein>
<proteinExistence type="predicted"/>
<dbReference type="EMBL" id="CP020867">
    <property type="protein sequence ID" value="ARJ57151.1"/>
    <property type="molecule type" value="Genomic_DNA"/>
</dbReference>
<dbReference type="STRING" id="1121267.CCUN_1568"/>
<dbReference type="Pfam" id="PF13274">
    <property type="entry name" value="SocA_Panacea"/>
    <property type="match status" value="1"/>
</dbReference>
<evidence type="ECO:0000313" key="2">
    <source>
        <dbReference type="EMBL" id="ARJ57151.1"/>
    </source>
</evidence>
<accession>A0A1W6BYH9</accession>
<evidence type="ECO:0000313" key="3">
    <source>
        <dbReference type="Proteomes" id="UP000192902"/>
    </source>
</evidence>
<feature type="domain" description="Antitoxin SocA-like Panacea" evidence="1">
    <location>
        <begin position="30"/>
        <end position="120"/>
    </location>
</feature>
<dbReference type="AlphaFoldDB" id="A0A1W6BYH9"/>
<dbReference type="Proteomes" id="UP000192902">
    <property type="component" value="Chromosome"/>
</dbReference>
<evidence type="ECO:0000259" key="1">
    <source>
        <dbReference type="Pfam" id="PF13274"/>
    </source>
</evidence>
<dbReference type="eggNOG" id="COG3600">
    <property type="taxonomic scope" value="Bacteria"/>
</dbReference>
<dbReference type="OrthoDB" id="9799173at2"/>